<evidence type="ECO:0000256" key="1">
    <source>
        <dbReference type="ARBA" id="ARBA00022737"/>
    </source>
</evidence>
<keyword evidence="1" id="KW-0677">Repeat</keyword>
<dbReference type="GeneID" id="92071992"/>
<gene>
    <name evidence="3" type="ORF">PG986_002708</name>
</gene>
<evidence type="ECO:0000259" key="2">
    <source>
        <dbReference type="Pfam" id="PF24883"/>
    </source>
</evidence>
<dbReference type="Pfam" id="PF24883">
    <property type="entry name" value="NPHP3_N"/>
    <property type="match status" value="1"/>
</dbReference>
<keyword evidence="4" id="KW-1185">Reference proteome</keyword>
<proteinExistence type="predicted"/>
<organism evidence="3 4">
    <name type="scientific">Apiospora aurea</name>
    <dbReference type="NCBI Taxonomy" id="335848"/>
    <lineage>
        <taxon>Eukaryota</taxon>
        <taxon>Fungi</taxon>
        <taxon>Dikarya</taxon>
        <taxon>Ascomycota</taxon>
        <taxon>Pezizomycotina</taxon>
        <taxon>Sordariomycetes</taxon>
        <taxon>Xylariomycetidae</taxon>
        <taxon>Amphisphaeriales</taxon>
        <taxon>Apiosporaceae</taxon>
        <taxon>Apiospora</taxon>
    </lineage>
</organism>
<dbReference type="EMBL" id="JAQQWE010000002">
    <property type="protein sequence ID" value="KAK7961883.1"/>
    <property type="molecule type" value="Genomic_DNA"/>
</dbReference>
<protein>
    <recommendedName>
        <fullName evidence="2">Nephrocystin 3-like N-terminal domain-containing protein</fullName>
    </recommendedName>
</protein>
<dbReference type="RefSeq" id="XP_066703994.1">
    <property type="nucleotide sequence ID" value="XM_066838930.1"/>
</dbReference>
<feature type="domain" description="Nephrocystin 3-like N-terminal" evidence="2">
    <location>
        <begin position="85"/>
        <end position="141"/>
    </location>
</feature>
<reference evidence="3 4" key="1">
    <citation type="submission" date="2023-01" db="EMBL/GenBank/DDBJ databases">
        <title>Analysis of 21 Apiospora genomes using comparative genomics revels a genus with tremendous synthesis potential of carbohydrate active enzymes and secondary metabolites.</title>
        <authorList>
            <person name="Sorensen T."/>
        </authorList>
    </citation>
    <scope>NUCLEOTIDE SEQUENCE [LARGE SCALE GENOMIC DNA]</scope>
    <source>
        <strain evidence="3 4">CBS 24483</strain>
    </source>
</reference>
<evidence type="ECO:0000313" key="3">
    <source>
        <dbReference type="EMBL" id="KAK7961883.1"/>
    </source>
</evidence>
<dbReference type="InterPro" id="IPR056884">
    <property type="entry name" value="NPHP3-like_N"/>
</dbReference>
<sequence length="190" mass="21087">MRSGTPEEEFTELLDKLQPLCELFAARFPGSGLSLPGMGETLSYICRWRGAIDGISRELRRGKDKNMADIKMLWHVETEEHLETYGFVFRHELYTQWATSPGSALLSIAGPEGSGKSIIAGLIHEALRVNPNVEGSMFAQRPDTATSASRGEGEWLELVMTTRDHSILGDNTNAGRLTYAAEDMDVEWPI</sequence>
<comment type="caution">
    <text evidence="3">The sequence shown here is derived from an EMBL/GenBank/DDBJ whole genome shotgun (WGS) entry which is preliminary data.</text>
</comment>
<name>A0ABR1QPL4_9PEZI</name>
<evidence type="ECO:0000313" key="4">
    <source>
        <dbReference type="Proteomes" id="UP001391051"/>
    </source>
</evidence>
<dbReference type="Proteomes" id="UP001391051">
    <property type="component" value="Unassembled WGS sequence"/>
</dbReference>
<accession>A0ABR1QPL4</accession>